<dbReference type="EMBL" id="JAAMPI010000226">
    <property type="protein sequence ID" value="KAF4633867.1"/>
    <property type="molecule type" value="Genomic_DNA"/>
</dbReference>
<name>A0A8H4W4W2_9HELO</name>
<keyword evidence="3" id="KW-1185">Reference proteome</keyword>
<dbReference type="OrthoDB" id="3439475at2759"/>
<feature type="region of interest" description="Disordered" evidence="1">
    <location>
        <begin position="266"/>
        <end position="291"/>
    </location>
</feature>
<proteinExistence type="predicted"/>
<gene>
    <name evidence="2" type="ORF">G7Y89_g4239</name>
</gene>
<dbReference type="AlphaFoldDB" id="A0A8H4W4W2"/>
<evidence type="ECO:0000313" key="3">
    <source>
        <dbReference type="Proteomes" id="UP000566819"/>
    </source>
</evidence>
<dbReference type="Proteomes" id="UP000566819">
    <property type="component" value="Unassembled WGS sequence"/>
</dbReference>
<protein>
    <submittedName>
        <fullName evidence="2">Uncharacterized protein</fullName>
    </submittedName>
</protein>
<evidence type="ECO:0000256" key="1">
    <source>
        <dbReference type="SAM" id="MobiDB-lite"/>
    </source>
</evidence>
<accession>A0A8H4W4W2</accession>
<comment type="caution">
    <text evidence="2">The sequence shown here is derived from an EMBL/GenBank/DDBJ whole genome shotgun (WGS) entry which is preliminary data.</text>
</comment>
<sequence length="584" mass="61186">MITPPPAFKDIDELLYCVSDLAWLRDPDLSKDVGMVQLVYFPPKEMNESLVEQHSQQVTIYDSDYDYTFTSPSVYAVWETVKAWNSCDGKRSQLGPMLTSVIRAFDLTDISSMVPYHDSLTTMFPWEDFIISSGFDKRMDTKTPVQLTLSDLYYDCPSTVRNLFTSRGPNNMWTCPSCSPQDYRCNPYLKIPEFINEFGSPWWQFCHTLGTRLGMPDPPHALTYVSELVPLTRLNPADLSTSTTPGPLPSPAPVTAVQTQSLAQIPTPKSTVGPRISSTKASSLPENNPPIKTNPASAVSVAIIGTDVISAIPVPPSNANGASNVPPAIILPGGSTLKEGSTNIIPANDGSGKSIAVSVLSPGDHNGNTNGNGYLVLSTIGASLASTYNLAAAFTNANPTSTSVMRDFALPGTATGEVVYIDRTLTFGGAVATITSLNAVLSYGSKGIIVQYPGGIVSTVPIAAPSTIASSGTSASQTGASIASMIWQVMNGGATTETAPTQTNFVVSITVSSLSVMGQITLGMTTGGTGLGSGNAGAVMTESETATGSARSSSAVGGASASSAAVRVNVGGWLYIKPDLVEGK</sequence>
<organism evidence="2 3">
    <name type="scientific">Cudoniella acicularis</name>
    <dbReference type="NCBI Taxonomy" id="354080"/>
    <lineage>
        <taxon>Eukaryota</taxon>
        <taxon>Fungi</taxon>
        <taxon>Dikarya</taxon>
        <taxon>Ascomycota</taxon>
        <taxon>Pezizomycotina</taxon>
        <taxon>Leotiomycetes</taxon>
        <taxon>Helotiales</taxon>
        <taxon>Tricladiaceae</taxon>
        <taxon>Cudoniella</taxon>
    </lineage>
</organism>
<evidence type="ECO:0000313" key="2">
    <source>
        <dbReference type="EMBL" id="KAF4633867.1"/>
    </source>
</evidence>
<reference evidence="2 3" key="1">
    <citation type="submission" date="2020-03" db="EMBL/GenBank/DDBJ databases">
        <title>Draft Genome Sequence of Cudoniella acicularis.</title>
        <authorList>
            <person name="Buettner E."/>
            <person name="Kellner H."/>
        </authorList>
    </citation>
    <scope>NUCLEOTIDE SEQUENCE [LARGE SCALE GENOMIC DNA]</scope>
    <source>
        <strain evidence="2 3">DSM 108380</strain>
    </source>
</reference>